<comment type="caution">
    <text evidence="2">The sequence shown here is derived from an EMBL/GenBank/DDBJ whole genome shotgun (WGS) entry which is preliminary data.</text>
</comment>
<dbReference type="RefSeq" id="WP_184215560.1">
    <property type="nucleotide sequence ID" value="NZ_JACHMD010000001.1"/>
</dbReference>
<dbReference type="Gene3D" id="3.40.960.10">
    <property type="entry name" value="VSR Endonuclease"/>
    <property type="match status" value="1"/>
</dbReference>
<feature type="domain" description="DUF559" evidence="1">
    <location>
        <begin position="251"/>
        <end position="315"/>
    </location>
</feature>
<organism evidence="2 3">
    <name type="scientific">Microbacterium marinum</name>
    <dbReference type="NCBI Taxonomy" id="421115"/>
    <lineage>
        <taxon>Bacteria</taxon>
        <taxon>Bacillati</taxon>
        <taxon>Actinomycetota</taxon>
        <taxon>Actinomycetes</taxon>
        <taxon>Micrococcales</taxon>
        <taxon>Microbacteriaceae</taxon>
        <taxon>Microbacterium</taxon>
    </lineage>
</organism>
<evidence type="ECO:0000313" key="2">
    <source>
        <dbReference type="EMBL" id="MBB4666181.1"/>
    </source>
</evidence>
<name>A0A7W7BQV1_9MICO</name>
<dbReference type="SUPFAM" id="SSF52980">
    <property type="entry name" value="Restriction endonuclease-like"/>
    <property type="match status" value="1"/>
</dbReference>
<dbReference type="EMBL" id="JACHMD010000001">
    <property type="protein sequence ID" value="MBB4666181.1"/>
    <property type="molecule type" value="Genomic_DNA"/>
</dbReference>
<keyword evidence="3" id="KW-1185">Reference proteome</keyword>
<evidence type="ECO:0000259" key="1">
    <source>
        <dbReference type="Pfam" id="PF04480"/>
    </source>
</evidence>
<accession>A0A7W7BQV1</accession>
<dbReference type="InterPro" id="IPR007569">
    <property type="entry name" value="DUF559"/>
</dbReference>
<dbReference type="Proteomes" id="UP000573729">
    <property type="component" value="Unassembled WGS sequence"/>
</dbReference>
<gene>
    <name evidence="2" type="ORF">BKA24_000890</name>
</gene>
<evidence type="ECO:0000313" key="3">
    <source>
        <dbReference type="Proteomes" id="UP000573729"/>
    </source>
</evidence>
<dbReference type="Pfam" id="PF04480">
    <property type="entry name" value="DUF559"/>
    <property type="match status" value="1"/>
</dbReference>
<sequence>MPRSPAPLPPGLCPPFACADALDAGVRPRRLRADDLTAPFRGMRAPASAACAPPDSAYPLDDARRTEAWRRARQYACVIEPHAFFCGATAAALWGHPIRDLRDLDVAVHAPARAPRRRGIRGRKALPALADVVALDGLPVTTPATTWAMLGGELDIRQLVRLGDAFVRIPRDSHGHPRPDAQLTTIEALVRAADAGRRAGAPKLRAALAAIRVGAMSPLETDLRLALVDAHLPEPELDVEIRDSRGRLVAIADCAYPERRIVIEAEGDHHRTDAAQWARDIERAAALTALGWDVVRATSAHVRGRDRRVVRMVRAALARRA</sequence>
<proteinExistence type="predicted"/>
<protein>
    <recommendedName>
        <fullName evidence="1">DUF559 domain-containing protein</fullName>
    </recommendedName>
</protein>
<dbReference type="AlphaFoldDB" id="A0A7W7BQV1"/>
<reference evidence="2 3" key="1">
    <citation type="submission" date="2020-08" db="EMBL/GenBank/DDBJ databases">
        <title>Sequencing the genomes of 1000 actinobacteria strains.</title>
        <authorList>
            <person name="Klenk H.-P."/>
        </authorList>
    </citation>
    <scope>NUCLEOTIDE SEQUENCE [LARGE SCALE GENOMIC DNA]</scope>
    <source>
        <strain evidence="2 3">DSM 24947</strain>
    </source>
</reference>
<dbReference type="InterPro" id="IPR011335">
    <property type="entry name" value="Restrct_endonuc-II-like"/>
</dbReference>